<keyword evidence="2" id="KW-0547">Nucleotide-binding</keyword>
<sequence>MTAEGTSLNSAAATPAGNTPAAPAVDSGLVLHDITVRYPDGNRTLTALDGANVRVAPGEVVALTGESGSGKSTLLSVAGGLIVPDAGRVVVAGQDIATAPDRVRTQVRREHIGLVFQQPNLLAALRVRDQLLLMDHLQGKRATAKRARRADELLERVGLGGLGQRRIGELSGGQRQRVNIARALMSAPTVLLADEPTSALDSARSADIMTLLQELTHEFDIATLLVTHSQTLAQRADAQVRVVDGRVTAVVGAA</sequence>
<dbReference type="GO" id="GO:0005886">
    <property type="term" value="C:plasma membrane"/>
    <property type="evidence" value="ECO:0007669"/>
    <property type="project" value="TreeGrafter"/>
</dbReference>
<feature type="compositionally biased region" description="Low complexity" evidence="4">
    <location>
        <begin position="11"/>
        <end position="24"/>
    </location>
</feature>
<keyword evidence="3 6" id="KW-0067">ATP-binding</keyword>
<dbReference type="SUPFAM" id="SSF52540">
    <property type="entry name" value="P-loop containing nucleoside triphosphate hydrolases"/>
    <property type="match status" value="1"/>
</dbReference>
<dbReference type="KEGG" id="cliz:G7Y31_11420"/>
<dbReference type="GO" id="GO:0022857">
    <property type="term" value="F:transmembrane transporter activity"/>
    <property type="evidence" value="ECO:0007669"/>
    <property type="project" value="TreeGrafter"/>
</dbReference>
<accession>A0A7T0PAI4</accession>
<dbReference type="GO" id="GO:0005524">
    <property type="term" value="F:ATP binding"/>
    <property type="evidence" value="ECO:0007669"/>
    <property type="project" value="UniProtKB-KW"/>
</dbReference>
<dbReference type="PANTHER" id="PTHR24220">
    <property type="entry name" value="IMPORT ATP-BINDING PROTEIN"/>
    <property type="match status" value="1"/>
</dbReference>
<protein>
    <submittedName>
        <fullName evidence="6">ABC transporter ATP-binding protein</fullName>
    </submittedName>
</protein>
<dbReference type="Pfam" id="PF00005">
    <property type="entry name" value="ABC_tran"/>
    <property type="match status" value="1"/>
</dbReference>
<dbReference type="PANTHER" id="PTHR24220:SF685">
    <property type="entry name" value="ABC TRANSPORTER RELATED"/>
    <property type="match status" value="1"/>
</dbReference>
<dbReference type="PROSITE" id="PS50893">
    <property type="entry name" value="ABC_TRANSPORTER_2"/>
    <property type="match status" value="1"/>
</dbReference>
<dbReference type="Gene3D" id="3.40.50.300">
    <property type="entry name" value="P-loop containing nucleotide triphosphate hydrolases"/>
    <property type="match status" value="1"/>
</dbReference>
<keyword evidence="1" id="KW-0813">Transport</keyword>
<reference evidence="6 7" key="1">
    <citation type="submission" date="2020-11" db="EMBL/GenBank/DDBJ databases">
        <title>Corynebacterium sp. ZJ-599.</title>
        <authorList>
            <person name="Zhou J."/>
        </authorList>
    </citation>
    <scope>NUCLEOTIDE SEQUENCE [LARGE SCALE GENOMIC DNA]</scope>
    <source>
        <strain evidence="6 7">ZJ-599</strain>
    </source>
</reference>
<evidence type="ECO:0000256" key="1">
    <source>
        <dbReference type="ARBA" id="ARBA00022448"/>
    </source>
</evidence>
<evidence type="ECO:0000259" key="5">
    <source>
        <dbReference type="PROSITE" id="PS50893"/>
    </source>
</evidence>
<feature type="compositionally biased region" description="Polar residues" evidence="4">
    <location>
        <begin position="1"/>
        <end position="10"/>
    </location>
</feature>
<dbReference type="InterPro" id="IPR015854">
    <property type="entry name" value="ABC_transpr_LolD-like"/>
</dbReference>
<dbReference type="SMART" id="SM00382">
    <property type="entry name" value="AAA"/>
    <property type="match status" value="1"/>
</dbReference>
<name>A0A7T0PAI4_9CORY</name>
<dbReference type="PROSITE" id="PS00211">
    <property type="entry name" value="ABC_TRANSPORTER_1"/>
    <property type="match status" value="1"/>
</dbReference>
<dbReference type="InterPro" id="IPR003439">
    <property type="entry name" value="ABC_transporter-like_ATP-bd"/>
</dbReference>
<evidence type="ECO:0000256" key="2">
    <source>
        <dbReference type="ARBA" id="ARBA00022741"/>
    </source>
</evidence>
<dbReference type="Proteomes" id="UP000594681">
    <property type="component" value="Chromosome"/>
</dbReference>
<keyword evidence="7" id="KW-1185">Reference proteome</keyword>
<evidence type="ECO:0000256" key="3">
    <source>
        <dbReference type="ARBA" id="ARBA00022840"/>
    </source>
</evidence>
<organism evidence="6 7">
    <name type="scientific">Corynebacterium lizhenjunii</name>
    <dbReference type="NCBI Taxonomy" id="2709394"/>
    <lineage>
        <taxon>Bacteria</taxon>
        <taxon>Bacillati</taxon>
        <taxon>Actinomycetota</taxon>
        <taxon>Actinomycetes</taxon>
        <taxon>Mycobacteriales</taxon>
        <taxon>Corynebacteriaceae</taxon>
        <taxon>Corynebacterium</taxon>
    </lineage>
</organism>
<dbReference type="InterPro" id="IPR017911">
    <property type="entry name" value="MacB-like_ATP-bd"/>
</dbReference>
<dbReference type="EMBL" id="CP064954">
    <property type="protein sequence ID" value="QPK79081.1"/>
    <property type="molecule type" value="Genomic_DNA"/>
</dbReference>
<feature type="region of interest" description="Disordered" evidence="4">
    <location>
        <begin position="1"/>
        <end position="24"/>
    </location>
</feature>
<dbReference type="RefSeq" id="WP_165009903.1">
    <property type="nucleotide sequence ID" value="NZ_CP064954.1"/>
</dbReference>
<dbReference type="GO" id="GO:0016887">
    <property type="term" value="F:ATP hydrolysis activity"/>
    <property type="evidence" value="ECO:0007669"/>
    <property type="project" value="InterPro"/>
</dbReference>
<dbReference type="InterPro" id="IPR027417">
    <property type="entry name" value="P-loop_NTPase"/>
</dbReference>
<evidence type="ECO:0000313" key="7">
    <source>
        <dbReference type="Proteomes" id="UP000594681"/>
    </source>
</evidence>
<dbReference type="InterPro" id="IPR003593">
    <property type="entry name" value="AAA+_ATPase"/>
</dbReference>
<dbReference type="InterPro" id="IPR017871">
    <property type="entry name" value="ABC_transporter-like_CS"/>
</dbReference>
<dbReference type="CDD" id="cd03255">
    <property type="entry name" value="ABC_MJ0796_LolCDE_FtsE"/>
    <property type="match status" value="1"/>
</dbReference>
<feature type="domain" description="ABC transporter" evidence="5">
    <location>
        <begin position="29"/>
        <end position="254"/>
    </location>
</feature>
<evidence type="ECO:0000256" key="4">
    <source>
        <dbReference type="SAM" id="MobiDB-lite"/>
    </source>
</evidence>
<proteinExistence type="predicted"/>
<evidence type="ECO:0000313" key="6">
    <source>
        <dbReference type="EMBL" id="QPK79081.1"/>
    </source>
</evidence>
<gene>
    <name evidence="6" type="ORF">G7Y31_11420</name>
</gene>
<dbReference type="AlphaFoldDB" id="A0A7T0PAI4"/>